<reference evidence="3 4" key="1">
    <citation type="submission" date="2017-06" db="EMBL/GenBank/DDBJ databases">
        <title>Comparative genomic analysis of Ambrosia Fusariam Clade fungi.</title>
        <authorList>
            <person name="Stajich J.E."/>
            <person name="Carrillo J."/>
            <person name="Kijimoto T."/>
            <person name="Eskalen A."/>
            <person name="O'Donnell K."/>
            <person name="Kasson M."/>
        </authorList>
    </citation>
    <scope>NUCLEOTIDE SEQUENCE [LARGE SCALE GENOMIC DNA]</scope>
    <source>
        <strain evidence="3 4">NRRL62579</strain>
    </source>
</reference>
<dbReference type="PANTHER" id="PTHR47534:SF3">
    <property type="entry name" value="ALCOHOL DEHYDROGENASE-LIKE C-TERMINAL DOMAIN-CONTAINING PROTEIN"/>
    <property type="match status" value="1"/>
</dbReference>
<sequence length="346" mass="38631">MVSLSEVEHSNSSTLPSNLVAIFAGATAGIGKTALKAFAKHTVKPKIYFIGRSREAGDRLLNELKFINAEGVYEFVQADMSLLANVDEVCRDLKRKEVVVNVLFMSQGTLKYGAGKSSLTLSRLLTYIYRYCGWLSSHHRPHPLLTYPSNRQPPPPPQESLIPPPRRNRNGRYKKKAKIFLDDIPGRNLPNKIRSTRGHLCTAMTLSLEALSRQAPEVSFIHNFPGSVDTDLIRRDDGLMMQFVKQFFRLGTTVLGKWVPKEECGERHAWLCLSSRFPANSDESVEAAVGTDGIKGSGVYSVDWDGESASDEVVKLLGEYREEGTVDKVWKHMEDEFVRVTGSVSI</sequence>
<evidence type="ECO:0000256" key="1">
    <source>
        <dbReference type="ARBA" id="ARBA00023002"/>
    </source>
</evidence>
<accession>A0A428TXW7</accession>
<dbReference type="EMBL" id="NKCK01000043">
    <property type="protein sequence ID" value="RSM06866.1"/>
    <property type="molecule type" value="Genomic_DNA"/>
</dbReference>
<protein>
    <submittedName>
        <fullName evidence="3">Uncharacterized protein</fullName>
    </submittedName>
</protein>
<name>A0A428TXW7_9HYPO</name>
<dbReference type="Gene3D" id="3.40.50.720">
    <property type="entry name" value="NAD(P)-binding Rossmann-like Domain"/>
    <property type="match status" value="1"/>
</dbReference>
<keyword evidence="4" id="KW-1185">Reference proteome</keyword>
<dbReference type="STRING" id="1325735.A0A428TXW7"/>
<dbReference type="InterPro" id="IPR052228">
    <property type="entry name" value="Sec_Metab_Biosynth_Oxidored"/>
</dbReference>
<keyword evidence="1" id="KW-0560">Oxidoreductase</keyword>
<dbReference type="AlphaFoldDB" id="A0A428TXW7"/>
<dbReference type="InterPro" id="IPR036291">
    <property type="entry name" value="NAD(P)-bd_dom_sf"/>
</dbReference>
<evidence type="ECO:0000256" key="2">
    <source>
        <dbReference type="SAM" id="MobiDB-lite"/>
    </source>
</evidence>
<dbReference type="Proteomes" id="UP000287144">
    <property type="component" value="Unassembled WGS sequence"/>
</dbReference>
<organism evidence="3 4">
    <name type="scientific">Fusarium oligoseptatum</name>
    <dbReference type="NCBI Taxonomy" id="2604345"/>
    <lineage>
        <taxon>Eukaryota</taxon>
        <taxon>Fungi</taxon>
        <taxon>Dikarya</taxon>
        <taxon>Ascomycota</taxon>
        <taxon>Pezizomycotina</taxon>
        <taxon>Sordariomycetes</taxon>
        <taxon>Hypocreomycetidae</taxon>
        <taxon>Hypocreales</taxon>
        <taxon>Nectriaceae</taxon>
        <taxon>Fusarium</taxon>
        <taxon>Fusarium solani species complex</taxon>
    </lineage>
</organism>
<gene>
    <name evidence="3" type="ORF">CEP52_005475</name>
</gene>
<dbReference type="PANTHER" id="PTHR47534">
    <property type="entry name" value="YALI0E05731P"/>
    <property type="match status" value="1"/>
</dbReference>
<feature type="region of interest" description="Disordered" evidence="2">
    <location>
        <begin position="145"/>
        <end position="170"/>
    </location>
</feature>
<proteinExistence type="predicted"/>
<dbReference type="GO" id="GO:0016491">
    <property type="term" value="F:oxidoreductase activity"/>
    <property type="evidence" value="ECO:0007669"/>
    <property type="project" value="UniProtKB-KW"/>
</dbReference>
<feature type="compositionally biased region" description="Pro residues" evidence="2">
    <location>
        <begin position="151"/>
        <end position="165"/>
    </location>
</feature>
<evidence type="ECO:0000313" key="3">
    <source>
        <dbReference type="EMBL" id="RSM06866.1"/>
    </source>
</evidence>
<evidence type="ECO:0000313" key="4">
    <source>
        <dbReference type="Proteomes" id="UP000287144"/>
    </source>
</evidence>
<dbReference type="SUPFAM" id="SSF51735">
    <property type="entry name" value="NAD(P)-binding Rossmann-fold domains"/>
    <property type="match status" value="1"/>
</dbReference>
<comment type="caution">
    <text evidence="3">The sequence shown here is derived from an EMBL/GenBank/DDBJ whole genome shotgun (WGS) entry which is preliminary data.</text>
</comment>